<evidence type="ECO:0000256" key="2">
    <source>
        <dbReference type="SAM" id="SignalP"/>
    </source>
</evidence>
<dbReference type="OrthoDB" id="2544298at2759"/>
<reference evidence="3 4" key="1">
    <citation type="journal article" date="2014" name="Genome Announc.">
        <title>Genome sequence of the basidiomycetous fungus Pseudozyma aphidis DSM70725, an efficient producer of biosurfactant mannosylerythritol lipids.</title>
        <authorList>
            <person name="Lorenz S."/>
            <person name="Guenther M."/>
            <person name="Grumaz C."/>
            <person name="Rupp S."/>
            <person name="Zibek S."/>
            <person name="Sohn K."/>
        </authorList>
    </citation>
    <scope>NUCLEOTIDE SEQUENCE [LARGE SCALE GENOMIC DNA]</scope>
    <source>
        <strain evidence="4">ATCC 32657 / CBS 517.83 / DSM 70725 / JCM 10318 / NBRC 10182 / NRRL Y-7954 / St-0401</strain>
    </source>
</reference>
<evidence type="ECO:0000313" key="4">
    <source>
        <dbReference type="Proteomes" id="UP000019462"/>
    </source>
</evidence>
<dbReference type="AlphaFoldDB" id="W3VKW8"/>
<dbReference type="HOGENOM" id="CLU_1759604_0_0_1"/>
<feature type="chain" id="PRO_5004833158" description="Secreted protein" evidence="2">
    <location>
        <begin position="20"/>
        <end position="148"/>
    </location>
</feature>
<keyword evidence="2" id="KW-0732">Signal</keyword>
<name>W3VKW8_MOEAP</name>
<feature type="signal peptide" evidence="2">
    <location>
        <begin position="1"/>
        <end position="19"/>
    </location>
</feature>
<feature type="region of interest" description="Disordered" evidence="1">
    <location>
        <begin position="92"/>
        <end position="148"/>
    </location>
</feature>
<organism evidence="3 4">
    <name type="scientific">Moesziomyces aphidis</name>
    <name type="common">Pseudozyma aphidis</name>
    <dbReference type="NCBI Taxonomy" id="84754"/>
    <lineage>
        <taxon>Eukaryota</taxon>
        <taxon>Fungi</taxon>
        <taxon>Dikarya</taxon>
        <taxon>Basidiomycota</taxon>
        <taxon>Ustilaginomycotina</taxon>
        <taxon>Ustilaginomycetes</taxon>
        <taxon>Ustilaginales</taxon>
        <taxon>Ustilaginaceae</taxon>
        <taxon>Moesziomyces</taxon>
    </lineage>
</organism>
<evidence type="ECO:0008006" key="5">
    <source>
        <dbReference type="Google" id="ProtNLM"/>
    </source>
</evidence>
<feature type="compositionally biased region" description="Low complexity" evidence="1">
    <location>
        <begin position="133"/>
        <end position="148"/>
    </location>
</feature>
<evidence type="ECO:0000313" key="3">
    <source>
        <dbReference type="EMBL" id="ETS62194.1"/>
    </source>
</evidence>
<sequence length="148" mass="15725">MKVLYTILALAALCMMVLAKTQRVGDECNWSKNCQQYADGVGPAWAGGRITCAVPQDHSPDSCGSGNDNRNNFYGLSELCLLPNTAANAASTKVTAPKLPPSTASSGPRTGWPTPGQRSATNRPRTLVNSFRTPSLLAPSTPSSYRRP</sequence>
<dbReference type="Proteomes" id="UP000019462">
    <property type="component" value="Unassembled WGS sequence"/>
</dbReference>
<gene>
    <name evidence="3" type="ORF">PaG_03764</name>
</gene>
<accession>W3VKW8</accession>
<evidence type="ECO:0000256" key="1">
    <source>
        <dbReference type="SAM" id="MobiDB-lite"/>
    </source>
</evidence>
<dbReference type="EMBL" id="AWNI01000012">
    <property type="protein sequence ID" value="ETS62194.1"/>
    <property type="molecule type" value="Genomic_DNA"/>
</dbReference>
<feature type="compositionally biased region" description="Polar residues" evidence="1">
    <location>
        <begin position="116"/>
        <end position="132"/>
    </location>
</feature>
<protein>
    <recommendedName>
        <fullName evidence="5">Secreted protein</fullName>
    </recommendedName>
</protein>
<comment type="caution">
    <text evidence="3">The sequence shown here is derived from an EMBL/GenBank/DDBJ whole genome shotgun (WGS) entry which is preliminary data.</text>
</comment>
<proteinExistence type="predicted"/>
<keyword evidence="4" id="KW-1185">Reference proteome</keyword>